<dbReference type="RefSeq" id="WP_244915225.1">
    <property type="nucleotide sequence ID" value="NZ_UGNY01000001.1"/>
</dbReference>
<organism evidence="2 3">
    <name type="scientific">Legionella feeleii</name>
    <dbReference type="NCBI Taxonomy" id="453"/>
    <lineage>
        <taxon>Bacteria</taxon>
        <taxon>Pseudomonadati</taxon>
        <taxon>Pseudomonadota</taxon>
        <taxon>Gammaproteobacteria</taxon>
        <taxon>Legionellales</taxon>
        <taxon>Legionellaceae</taxon>
        <taxon>Legionella</taxon>
    </lineage>
</organism>
<keyword evidence="1" id="KW-0732">Signal</keyword>
<feature type="chain" id="PRO_5016648261" evidence="1">
    <location>
        <begin position="29"/>
        <end position="290"/>
    </location>
</feature>
<protein>
    <submittedName>
        <fullName evidence="2">Secreted protein</fullName>
    </submittedName>
</protein>
<name>A0A378IRB5_9GAMM</name>
<feature type="signal peptide" evidence="1">
    <location>
        <begin position="1"/>
        <end position="28"/>
    </location>
</feature>
<sequence length="290" mass="32703">MKNFIHKIFNKSLISILALMSSAYPLFADANHQHSTMDHTKHSHPGKQNYPSTLKLTVQKILAKGKQQLVTIKLTDIQTNQPINLSDLNEVHTQKIHLLIIDDNLSDYTHTHPQATNKAGVYQFTWQPTQKNATYRIWADLVPTKTNRQEYVISNLLSAPQNTLRSAHQLARENTVDGYTFKLSFDQKQLKVGKPALGTIHITDTKGNPVRSLESVMGAYAHIVGFNDDFKTIVHIHPMGSEPQKSSDRGGPELQFHLVPEKAGFTKLYAQVKINGKELFVPFGIKIYKS</sequence>
<proteinExistence type="predicted"/>
<evidence type="ECO:0000313" key="2">
    <source>
        <dbReference type="EMBL" id="STX37500.1"/>
    </source>
</evidence>
<evidence type="ECO:0000256" key="1">
    <source>
        <dbReference type="SAM" id="SignalP"/>
    </source>
</evidence>
<dbReference type="EMBL" id="UGNY01000001">
    <property type="protein sequence ID" value="STX37500.1"/>
    <property type="molecule type" value="Genomic_DNA"/>
</dbReference>
<reference evidence="2 3" key="1">
    <citation type="submission" date="2018-06" db="EMBL/GenBank/DDBJ databases">
        <authorList>
            <consortium name="Pathogen Informatics"/>
            <person name="Doyle S."/>
        </authorList>
    </citation>
    <scope>NUCLEOTIDE SEQUENCE [LARGE SCALE GENOMIC DNA]</scope>
    <source>
        <strain evidence="2 3">NCTC11978</strain>
    </source>
</reference>
<dbReference type="Proteomes" id="UP000254033">
    <property type="component" value="Unassembled WGS sequence"/>
</dbReference>
<dbReference type="AlphaFoldDB" id="A0A378IRB5"/>
<evidence type="ECO:0000313" key="3">
    <source>
        <dbReference type="Proteomes" id="UP000254033"/>
    </source>
</evidence>
<gene>
    <name evidence="2" type="ORF">NCTC11978_00668</name>
</gene>
<accession>A0A378IRB5</accession>